<dbReference type="GO" id="GO:0061630">
    <property type="term" value="F:ubiquitin protein ligase activity"/>
    <property type="evidence" value="ECO:0007669"/>
    <property type="project" value="TreeGrafter"/>
</dbReference>
<dbReference type="PANTHER" id="PTHR13206:SF0">
    <property type="entry name" value="E3 UBIQUITIN-PROTEIN LIGASE FANCL"/>
    <property type="match status" value="1"/>
</dbReference>
<dbReference type="GO" id="GO:0036297">
    <property type="term" value="P:interstrand cross-link repair"/>
    <property type="evidence" value="ECO:0007669"/>
    <property type="project" value="InterPro"/>
</dbReference>
<feature type="domain" description="FANCL UBC-like" evidence="1">
    <location>
        <begin position="74"/>
        <end position="148"/>
    </location>
</feature>
<dbReference type="EMBL" id="MCGO01000035">
    <property type="protein sequence ID" value="ORY40408.1"/>
    <property type="molecule type" value="Genomic_DNA"/>
</dbReference>
<evidence type="ECO:0000313" key="3">
    <source>
        <dbReference type="Proteomes" id="UP000193642"/>
    </source>
</evidence>
<protein>
    <recommendedName>
        <fullName evidence="1">FANCL UBC-like domain-containing protein</fullName>
    </recommendedName>
</protein>
<evidence type="ECO:0000313" key="2">
    <source>
        <dbReference type="EMBL" id="ORY40408.1"/>
    </source>
</evidence>
<gene>
    <name evidence="2" type="ORF">BCR33DRAFT_787529</name>
</gene>
<comment type="caution">
    <text evidence="2">The sequence shown here is derived from an EMBL/GenBank/DDBJ whole genome shotgun (WGS) entry which is preliminary data.</text>
</comment>
<keyword evidence="3" id="KW-1185">Reference proteome</keyword>
<dbReference type="Pfam" id="PF18891">
    <property type="entry name" value="FANCL_d3"/>
    <property type="match status" value="1"/>
</dbReference>
<accession>A0A1Y2C051</accession>
<dbReference type="OrthoDB" id="10263265at2759"/>
<dbReference type="InterPro" id="IPR026848">
    <property type="entry name" value="Fancl"/>
</dbReference>
<dbReference type="Gene3D" id="3.10.110.20">
    <property type="entry name" value="RWD domain-like"/>
    <property type="match status" value="1"/>
</dbReference>
<sequence>MEIDINDAAGRIHTIPILFDEAAASIGQLRIVSIKLDAPCAELKHFSSNVDFERIEAELKRVAYSIAMIDAYQPFWDNFDEIDRQAFVVDGLGRSSCKRKIALGDNCFLHIEVADPLYPTELPSIRISGPEANTRPLEFKVVTNRKLW</sequence>
<dbReference type="InterPro" id="IPR043003">
    <property type="entry name" value="FANCL_d3_sf"/>
</dbReference>
<dbReference type="GO" id="GO:0043240">
    <property type="term" value="C:Fanconi anaemia nuclear complex"/>
    <property type="evidence" value="ECO:0007669"/>
    <property type="project" value="InterPro"/>
</dbReference>
<name>A0A1Y2C051_9FUNG</name>
<dbReference type="Proteomes" id="UP000193642">
    <property type="component" value="Unassembled WGS sequence"/>
</dbReference>
<dbReference type="GO" id="GO:0006513">
    <property type="term" value="P:protein monoubiquitination"/>
    <property type="evidence" value="ECO:0007669"/>
    <property type="project" value="TreeGrafter"/>
</dbReference>
<reference evidence="2 3" key="1">
    <citation type="submission" date="2016-07" db="EMBL/GenBank/DDBJ databases">
        <title>Pervasive Adenine N6-methylation of Active Genes in Fungi.</title>
        <authorList>
            <consortium name="DOE Joint Genome Institute"/>
            <person name="Mondo S.J."/>
            <person name="Dannebaum R.O."/>
            <person name="Kuo R.C."/>
            <person name="Labutti K."/>
            <person name="Haridas S."/>
            <person name="Kuo A."/>
            <person name="Salamov A."/>
            <person name="Ahrendt S.R."/>
            <person name="Lipzen A."/>
            <person name="Sullivan W."/>
            <person name="Andreopoulos W.B."/>
            <person name="Clum A."/>
            <person name="Lindquist E."/>
            <person name="Daum C."/>
            <person name="Ramamoorthy G.K."/>
            <person name="Gryganskyi A."/>
            <person name="Culley D."/>
            <person name="Magnuson J.K."/>
            <person name="James T.Y."/>
            <person name="O'Malley M.A."/>
            <person name="Stajich J.E."/>
            <person name="Spatafora J.W."/>
            <person name="Visel A."/>
            <person name="Grigoriev I.V."/>
        </authorList>
    </citation>
    <scope>NUCLEOTIDE SEQUENCE [LARGE SCALE GENOMIC DNA]</scope>
    <source>
        <strain evidence="2 3">JEL800</strain>
    </source>
</reference>
<dbReference type="STRING" id="329046.A0A1Y2C051"/>
<proteinExistence type="predicted"/>
<dbReference type="AlphaFoldDB" id="A0A1Y2C051"/>
<dbReference type="PANTHER" id="PTHR13206">
    <property type="entry name" value="UBIQUITIN LIGASE PROTEIN PHF9 FANCONI ANEMIA GROUP L PROTEIN"/>
    <property type="match status" value="1"/>
</dbReference>
<dbReference type="InterPro" id="IPR044037">
    <property type="entry name" value="FANCL_d3"/>
</dbReference>
<organism evidence="2 3">
    <name type="scientific">Rhizoclosmatium globosum</name>
    <dbReference type="NCBI Taxonomy" id="329046"/>
    <lineage>
        <taxon>Eukaryota</taxon>
        <taxon>Fungi</taxon>
        <taxon>Fungi incertae sedis</taxon>
        <taxon>Chytridiomycota</taxon>
        <taxon>Chytridiomycota incertae sedis</taxon>
        <taxon>Chytridiomycetes</taxon>
        <taxon>Chytridiales</taxon>
        <taxon>Chytriomycetaceae</taxon>
        <taxon>Rhizoclosmatium</taxon>
    </lineage>
</organism>
<evidence type="ECO:0000259" key="1">
    <source>
        <dbReference type="Pfam" id="PF18891"/>
    </source>
</evidence>
<dbReference type="CDD" id="cd23832">
    <property type="entry name" value="DRWD-C_FANCL"/>
    <property type="match status" value="1"/>
</dbReference>